<dbReference type="GeneID" id="83206110"/>
<dbReference type="Pfam" id="PF00018">
    <property type="entry name" value="SH3_1"/>
    <property type="match status" value="1"/>
</dbReference>
<dbReference type="InterPro" id="IPR036028">
    <property type="entry name" value="SH3-like_dom_sf"/>
</dbReference>
<feature type="region of interest" description="Disordered" evidence="2">
    <location>
        <begin position="45"/>
        <end position="121"/>
    </location>
</feature>
<dbReference type="EMBL" id="JAPQKS010000007">
    <property type="protein sequence ID" value="KAJ5220307.1"/>
    <property type="molecule type" value="Genomic_DNA"/>
</dbReference>
<keyword evidence="5" id="KW-1185">Reference proteome</keyword>
<dbReference type="CDD" id="cd00174">
    <property type="entry name" value="SH3"/>
    <property type="match status" value="1"/>
</dbReference>
<evidence type="ECO:0000256" key="1">
    <source>
        <dbReference type="ARBA" id="ARBA00022443"/>
    </source>
</evidence>
<reference evidence="4" key="2">
    <citation type="journal article" date="2023" name="IMA Fungus">
        <title>Comparative genomic study of the Penicillium genus elucidates a diverse pangenome and 15 lateral gene transfer events.</title>
        <authorList>
            <person name="Petersen C."/>
            <person name="Sorensen T."/>
            <person name="Nielsen M.R."/>
            <person name="Sondergaard T.E."/>
            <person name="Sorensen J.L."/>
            <person name="Fitzpatrick D.A."/>
            <person name="Frisvad J.C."/>
            <person name="Nielsen K.L."/>
        </authorList>
    </citation>
    <scope>NUCLEOTIDE SEQUENCE</scope>
    <source>
        <strain evidence="4">IBT 19713</strain>
    </source>
</reference>
<evidence type="ECO:0000259" key="3">
    <source>
        <dbReference type="Pfam" id="PF00018"/>
    </source>
</evidence>
<feature type="compositionally biased region" description="Low complexity" evidence="2">
    <location>
        <begin position="58"/>
        <end position="68"/>
    </location>
</feature>
<reference evidence="4" key="1">
    <citation type="submission" date="2022-11" db="EMBL/GenBank/DDBJ databases">
        <authorList>
            <person name="Petersen C."/>
        </authorList>
    </citation>
    <scope>NUCLEOTIDE SEQUENCE</scope>
    <source>
        <strain evidence="4">IBT 19713</strain>
    </source>
</reference>
<feature type="region of interest" description="Disordered" evidence="2">
    <location>
        <begin position="172"/>
        <end position="206"/>
    </location>
</feature>
<dbReference type="Proteomes" id="UP001150941">
    <property type="component" value="Unassembled WGS sequence"/>
</dbReference>
<feature type="compositionally biased region" description="Pro residues" evidence="2">
    <location>
        <begin position="90"/>
        <end position="121"/>
    </location>
</feature>
<dbReference type="AlphaFoldDB" id="A0A9W9TEW9"/>
<comment type="caution">
    <text evidence="4">The sequence shown here is derived from an EMBL/GenBank/DDBJ whole genome shotgun (WGS) entry which is preliminary data.</text>
</comment>
<dbReference type="RefSeq" id="XP_058327137.1">
    <property type="nucleotide sequence ID" value="XM_058478807.1"/>
</dbReference>
<evidence type="ECO:0000313" key="4">
    <source>
        <dbReference type="EMBL" id="KAJ5220307.1"/>
    </source>
</evidence>
<organism evidence="4 5">
    <name type="scientific">Penicillium chermesinum</name>
    <dbReference type="NCBI Taxonomy" id="63820"/>
    <lineage>
        <taxon>Eukaryota</taxon>
        <taxon>Fungi</taxon>
        <taxon>Dikarya</taxon>
        <taxon>Ascomycota</taxon>
        <taxon>Pezizomycotina</taxon>
        <taxon>Eurotiomycetes</taxon>
        <taxon>Eurotiomycetidae</taxon>
        <taxon>Eurotiales</taxon>
        <taxon>Aspergillaceae</taxon>
        <taxon>Penicillium</taxon>
    </lineage>
</organism>
<sequence length="234" mass="24090">MASDFSSAMTARSLRIVKTELEFLADASVISQQQLSSLLSQLPTNENAARSVYQAQTSSSPASVAPPSFHAQPPPTTPMNNLSLNEKAPLPEPVRSPVPVAPQAFSPPPVPPPQAAPPPQAPPVLAVATALYAYTPTDPGDLALNVGDKIQVSEGYSPRSYVNVIDEKPSSAAAPPSYGNMPMEVSQGGQPSTPSDPSSNKFAQGGKKFGKKLGNAAIFGAGAAAGADLVNSIF</sequence>
<evidence type="ECO:0000313" key="5">
    <source>
        <dbReference type="Proteomes" id="UP001150941"/>
    </source>
</evidence>
<proteinExistence type="predicted"/>
<feature type="compositionally biased region" description="Polar residues" evidence="2">
    <location>
        <begin position="187"/>
        <end position="202"/>
    </location>
</feature>
<dbReference type="InterPro" id="IPR001452">
    <property type="entry name" value="SH3_domain"/>
</dbReference>
<keyword evidence="1" id="KW-0728">SH3 domain</keyword>
<protein>
    <recommendedName>
        <fullName evidence="3">SH3 domain-containing protein</fullName>
    </recommendedName>
</protein>
<dbReference type="OrthoDB" id="6250593at2759"/>
<gene>
    <name evidence="4" type="ORF">N7468_009511</name>
</gene>
<evidence type="ECO:0000256" key="2">
    <source>
        <dbReference type="SAM" id="MobiDB-lite"/>
    </source>
</evidence>
<dbReference type="Gene3D" id="2.30.30.40">
    <property type="entry name" value="SH3 Domains"/>
    <property type="match status" value="1"/>
</dbReference>
<dbReference type="SUPFAM" id="SSF50044">
    <property type="entry name" value="SH3-domain"/>
    <property type="match status" value="1"/>
</dbReference>
<feature type="domain" description="SH3" evidence="3">
    <location>
        <begin position="129"/>
        <end position="154"/>
    </location>
</feature>
<accession>A0A9W9TEW9</accession>
<feature type="compositionally biased region" description="Polar residues" evidence="2">
    <location>
        <begin position="45"/>
        <end position="57"/>
    </location>
</feature>
<name>A0A9W9TEW9_9EURO</name>